<feature type="transmembrane region" description="Helical" evidence="5">
    <location>
        <begin position="86"/>
        <end position="105"/>
    </location>
</feature>
<feature type="transmembrane region" description="Helical" evidence="5">
    <location>
        <begin position="141"/>
        <end position="158"/>
    </location>
</feature>
<evidence type="ECO:0000313" key="6">
    <source>
        <dbReference type="EMBL" id="MCW1915092.1"/>
    </source>
</evidence>
<dbReference type="InterPro" id="IPR035952">
    <property type="entry name" value="Rhomboid-like_sf"/>
</dbReference>
<name>A0ABT3G609_9BACT</name>
<keyword evidence="4 5" id="KW-0472">Membrane</keyword>
<evidence type="ECO:0000256" key="2">
    <source>
        <dbReference type="ARBA" id="ARBA00022692"/>
    </source>
</evidence>
<comment type="subcellular location">
    <subcellularLocation>
        <location evidence="1">Membrane</location>
        <topology evidence="1">Multi-pass membrane protein</topology>
    </subcellularLocation>
</comment>
<keyword evidence="7" id="KW-1185">Reference proteome</keyword>
<evidence type="ECO:0008006" key="8">
    <source>
        <dbReference type="Google" id="ProtNLM"/>
    </source>
</evidence>
<feature type="transmembrane region" description="Helical" evidence="5">
    <location>
        <begin position="117"/>
        <end position="135"/>
    </location>
</feature>
<evidence type="ECO:0000256" key="3">
    <source>
        <dbReference type="ARBA" id="ARBA00022989"/>
    </source>
</evidence>
<organism evidence="6 7">
    <name type="scientific">Luteolibacter rhizosphaerae</name>
    <dbReference type="NCBI Taxonomy" id="2989719"/>
    <lineage>
        <taxon>Bacteria</taxon>
        <taxon>Pseudomonadati</taxon>
        <taxon>Verrucomicrobiota</taxon>
        <taxon>Verrucomicrobiia</taxon>
        <taxon>Verrucomicrobiales</taxon>
        <taxon>Verrucomicrobiaceae</taxon>
        <taxon>Luteolibacter</taxon>
    </lineage>
</organism>
<dbReference type="RefSeq" id="WP_264514632.1">
    <property type="nucleotide sequence ID" value="NZ_JAPDDR010000008.1"/>
</dbReference>
<comment type="caution">
    <text evidence="6">The sequence shown here is derived from an EMBL/GenBank/DDBJ whole genome shotgun (WGS) entry which is preliminary data.</text>
</comment>
<accession>A0ABT3G609</accession>
<evidence type="ECO:0000313" key="7">
    <source>
        <dbReference type="Proteomes" id="UP001165653"/>
    </source>
</evidence>
<evidence type="ECO:0000256" key="1">
    <source>
        <dbReference type="ARBA" id="ARBA00004141"/>
    </source>
</evidence>
<evidence type="ECO:0000256" key="5">
    <source>
        <dbReference type="SAM" id="Phobius"/>
    </source>
</evidence>
<keyword evidence="2 5" id="KW-0812">Transmembrane</keyword>
<dbReference type="Gene3D" id="1.20.1540.10">
    <property type="entry name" value="Rhomboid-like"/>
    <property type="match status" value="1"/>
</dbReference>
<proteinExistence type="predicted"/>
<feature type="transmembrane region" description="Helical" evidence="5">
    <location>
        <begin position="165"/>
        <end position="187"/>
    </location>
</feature>
<dbReference type="Proteomes" id="UP001165653">
    <property type="component" value="Unassembled WGS sequence"/>
</dbReference>
<protein>
    <recommendedName>
        <fullName evidence="8">Peptidase S54 rhomboid domain-containing protein</fullName>
    </recommendedName>
</protein>
<dbReference type="EMBL" id="JAPDDR010000008">
    <property type="protein sequence ID" value="MCW1915092.1"/>
    <property type="molecule type" value="Genomic_DNA"/>
</dbReference>
<evidence type="ECO:0000256" key="4">
    <source>
        <dbReference type="ARBA" id="ARBA00023136"/>
    </source>
</evidence>
<sequence>MPCQPLAEGLSSGVRWLDALERRMEWLSFPGLFKYLTFLGVIAYACQWARPEIGHILEFDRAAVFEDKEIWRIFTFIFAPMGMRSFSAPGALFLFFAVMISFMISDSLEQAWGPKRTTLYIVAAILGMMIFQLAIGPEAKGGGSFLYSSLFFAFATLFPKVEFVLFFLIPVQVRFLAMISAVLMAISCVMWPPLLWLVVPAMLPYCLWVLPDVARGRKSLVQAAQRRRKFTVAKGPSAEPFHVCEICRRTEHDPADLQFFVTPDGKEYCSEHLPPQS</sequence>
<keyword evidence="3 5" id="KW-1133">Transmembrane helix</keyword>
<gene>
    <name evidence="6" type="ORF">OJ996_16010</name>
</gene>
<reference evidence="6" key="1">
    <citation type="submission" date="2022-10" db="EMBL/GenBank/DDBJ databases">
        <title>Luteolibacter sp. GHJ8, whole genome shotgun sequencing project.</title>
        <authorList>
            <person name="Zhao G."/>
            <person name="Shen L."/>
        </authorList>
    </citation>
    <scope>NUCLEOTIDE SEQUENCE</scope>
    <source>
        <strain evidence="6">GHJ8</strain>
    </source>
</reference>
<dbReference type="SUPFAM" id="SSF144091">
    <property type="entry name" value="Rhomboid-like"/>
    <property type="match status" value="1"/>
</dbReference>